<keyword evidence="1" id="KW-0472">Membrane</keyword>
<feature type="transmembrane region" description="Helical" evidence="1">
    <location>
        <begin position="351"/>
        <end position="378"/>
    </location>
</feature>
<dbReference type="InterPro" id="IPR002816">
    <property type="entry name" value="TraB/PrgY/GumN_fam"/>
</dbReference>
<dbReference type="PANTHER" id="PTHR21530">
    <property type="entry name" value="PHEROMONE SHUTDOWN PROTEIN"/>
    <property type="match status" value="1"/>
</dbReference>
<organism evidence="2 3">
    <name type="scientific">Methanogenium marinum</name>
    <dbReference type="NCBI Taxonomy" id="348610"/>
    <lineage>
        <taxon>Archaea</taxon>
        <taxon>Methanobacteriati</taxon>
        <taxon>Methanobacteriota</taxon>
        <taxon>Stenosarchaea group</taxon>
        <taxon>Methanomicrobia</taxon>
        <taxon>Methanomicrobiales</taxon>
        <taxon>Methanomicrobiaceae</taxon>
        <taxon>Methanogenium</taxon>
    </lineage>
</organism>
<dbReference type="Proteomes" id="UP001143747">
    <property type="component" value="Unassembled WGS sequence"/>
</dbReference>
<dbReference type="Pfam" id="PF01963">
    <property type="entry name" value="TraB_PrgY_gumN"/>
    <property type="match status" value="1"/>
</dbReference>
<keyword evidence="1" id="KW-1133">Transmembrane helix</keyword>
<sequence length="402" mass="43426">MGEIKIVGTAHVSQKSVDEVTDAMETFEPQIVAVELDRGRLMVLKGEAAPPSVDAVLKGGNFSAIIAQWLLAYVQRRIGKETGVSPGAEMMAAVELAEERGIPIALADRDIQITFSRFWHLMPITEKLKMMYALVGSVTGAGKAGEEIDIDSMTDQDMISAAMDEFRRFAPKGASALIDERDAYLAHAIHDLGKGYDRVLAVVGAGHREGIARYLEHPETLPTKASLTETPKTFPWAKFIGFFVLAIFVFFLVLIAFSGAGLDVLLSAMIWWVLINGILAAIGVFAAGGHPFSALTAFAVAWMTSLNPFMAAGWFAAITEAKIRHPTAADFSRIAEADDLKDMRKNPLFKVVLVAALANIGSIVGTFVYIIFIMPILGIDPRDILSAGLTNLLAFLGGILPF</sequence>
<evidence type="ECO:0000313" key="3">
    <source>
        <dbReference type="Proteomes" id="UP001143747"/>
    </source>
</evidence>
<evidence type="ECO:0000256" key="1">
    <source>
        <dbReference type="SAM" id="Phobius"/>
    </source>
</evidence>
<dbReference type="PANTHER" id="PTHR21530:SF7">
    <property type="entry name" value="TRAB DOMAIN-CONTAINING PROTEIN"/>
    <property type="match status" value="1"/>
</dbReference>
<keyword evidence="3" id="KW-1185">Reference proteome</keyword>
<gene>
    <name evidence="2" type="ORF">L0665_09670</name>
</gene>
<comment type="caution">
    <text evidence="2">The sequence shown here is derived from an EMBL/GenBank/DDBJ whole genome shotgun (WGS) entry which is preliminary data.</text>
</comment>
<name>A0A9Q4KUZ1_9EURY</name>
<dbReference type="AlphaFoldDB" id="A0A9Q4KUZ1"/>
<evidence type="ECO:0000313" key="2">
    <source>
        <dbReference type="EMBL" id="MDE4908873.1"/>
    </source>
</evidence>
<dbReference type="InterPro" id="IPR005230">
    <property type="entry name" value="TraB_bac"/>
</dbReference>
<dbReference type="InterPro" id="IPR046345">
    <property type="entry name" value="TraB_PrgY-like"/>
</dbReference>
<feature type="transmembrane region" description="Helical" evidence="1">
    <location>
        <begin position="292"/>
        <end position="317"/>
    </location>
</feature>
<accession>A0A9Q4KUZ1</accession>
<feature type="transmembrane region" description="Helical" evidence="1">
    <location>
        <begin position="264"/>
        <end position="286"/>
    </location>
</feature>
<keyword evidence="1" id="KW-0812">Transmembrane</keyword>
<dbReference type="RefSeq" id="WP_274925485.1">
    <property type="nucleotide sequence ID" value="NZ_JAKELO010000002.1"/>
</dbReference>
<dbReference type="CDD" id="cd14726">
    <property type="entry name" value="TraB_PrgY-like"/>
    <property type="match status" value="1"/>
</dbReference>
<proteinExistence type="predicted"/>
<feature type="transmembrane region" description="Helical" evidence="1">
    <location>
        <begin position="236"/>
        <end position="257"/>
    </location>
</feature>
<reference evidence="2" key="1">
    <citation type="submission" date="2022-01" db="EMBL/GenBank/DDBJ databases">
        <title>Draft genome of Methanogenium marinum DSM 15558.</title>
        <authorList>
            <person name="Chen S.-C."/>
            <person name="You Y.-T."/>
        </authorList>
    </citation>
    <scope>NUCLEOTIDE SEQUENCE</scope>
    <source>
        <strain evidence="2">DSM 15558</strain>
    </source>
</reference>
<dbReference type="EMBL" id="JAKELO010000002">
    <property type="protein sequence ID" value="MDE4908873.1"/>
    <property type="molecule type" value="Genomic_DNA"/>
</dbReference>
<dbReference type="NCBIfam" id="TIGR00261">
    <property type="entry name" value="traB"/>
    <property type="match status" value="1"/>
</dbReference>
<protein>
    <submittedName>
        <fullName evidence="2">TraB/GumN family protein</fullName>
    </submittedName>
</protein>